<accession>A0ABR3V0L6</accession>
<dbReference type="Proteomes" id="UP001583172">
    <property type="component" value="Unassembled WGS sequence"/>
</dbReference>
<dbReference type="EMBL" id="JAZGSY010000731">
    <property type="protein sequence ID" value="KAL1835332.1"/>
    <property type="molecule type" value="Genomic_DNA"/>
</dbReference>
<evidence type="ECO:0000313" key="1">
    <source>
        <dbReference type="EMBL" id="KAL1835332.1"/>
    </source>
</evidence>
<name>A0ABR3V0L6_HUMIN</name>
<reference evidence="1 2" key="1">
    <citation type="journal article" date="2024" name="Commun. Biol.">
        <title>Comparative genomic analysis of thermophilic fungi reveals convergent evolutionary adaptations and gene losses.</title>
        <authorList>
            <person name="Steindorff A.S."/>
            <person name="Aguilar-Pontes M.V."/>
            <person name="Robinson A.J."/>
            <person name="Andreopoulos B."/>
            <person name="LaButti K."/>
            <person name="Kuo A."/>
            <person name="Mondo S."/>
            <person name="Riley R."/>
            <person name="Otillar R."/>
            <person name="Haridas S."/>
            <person name="Lipzen A."/>
            <person name="Grimwood J."/>
            <person name="Schmutz J."/>
            <person name="Clum A."/>
            <person name="Reid I.D."/>
            <person name="Moisan M.C."/>
            <person name="Butler G."/>
            <person name="Nguyen T.T.M."/>
            <person name="Dewar K."/>
            <person name="Conant G."/>
            <person name="Drula E."/>
            <person name="Henrissat B."/>
            <person name="Hansel C."/>
            <person name="Singer S."/>
            <person name="Hutchinson M.I."/>
            <person name="de Vries R.P."/>
            <person name="Natvig D.O."/>
            <person name="Powell A.J."/>
            <person name="Tsang A."/>
            <person name="Grigoriev I.V."/>
        </authorList>
    </citation>
    <scope>NUCLEOTIDE SEQUENCE [LARGE SCALE GENOMIC DNA]</scope>
    <source>
        <strain evidence="1 2">CBS 620.91</strain>
    </source>
</reference>
<keyword evidence="2" id="KW-1185">Reference proteome</keyword>
<gene>
    <name evidence="1" type="ORF">VTJ49DRAFT_7008</name>
</gene>
<protein>
    <submittedName>
        <fullName evidence="1">Uncharacterized protein</fullName>
    </submittedName>
</protein>
<sequence length="55" mass="5765">MDVVRVVGVDLAQTGSVSLVVRVSDRMVVAVMRIVLTSEMSSTFGFLHVLGTGAA</sequence>
<organism evidence="1 2">
    <name type="scientific">Humicola insolens</name>
    <name type="common">Soft-rot fungus</name>
    <dbReference type="NCBI Taxonomy" id="85995"/>
    <lineage>
        <taxon>Eukaryota</taxon>
        <taxon>Fungi</taxon>
        <taxon>Dikarya</taxon>
        <taxon>Ascomycota</taxon>
        <taxon>Pezizomycotina</taxon>
        <taxon>Sordariomycetes</taxon>
        <taxon>Sordariomycetidae</taxon>
        <taxon>Sordariales</taxon>
        <taxon>Chaetomiaceae</taxon>
        <taxon>Mycothermus</taxon>
    </lineage>
</organism>
<comment type="caution">
    <text evidence="1">The sequence shown here is derived from an EMBL/GenBank/DDBJ whole genome shotgun (WGS) entry which is preliminary data.</text>
</comment>
<proteinExistence type="predicted"/>
<evidence type="ECO:0000313" key="2">
    <source>
        <dbReference type="Proteomes" id="UP001583172"/>
    </source>
</evidence>